<protein>
    <recommendedName>
        <fullName evidence="3">4Fe-4S ferredoxin-type domain-containing protein</fullName>
    </recommendedName>
</protein>
<dbReference type="EMBL" id="QZJF01000017">
    <property type="protein sequence ID" value="RJR26905.1"/>
    <property type="molecule type" value="Genomic_DNA"/>
</dbReference>
<sequence length="85" mass="9528">MILKVTFPNKCIGCELCVLEAQRQLQKVGFEGSLIRVLRGRGDKGIGFSVELDPRINKLDIKKLQTICPTGVFTISEEDSDEFNQ</sequence>
<dbReference type="Proteomes" id="UP000265540">
    <property type="component" value="Unassembled WGS sequence"/>
</dbReference>
<gene>
    <name evidence="1" type="ORF">C4561_03965</name>
</gene>
<organism evidence="1 2">
    <name type="scientific">candidate division WWE3 bacterium</name>
    <dbReference type="NCBI Taxonomy" id="2053526"/>
    <lineage>
        <taxon>Bacteria</taxon>
        <taxon>Katanobacteria</taxon>
    </lineage>
</organism>
<dbReference type="AlphaFoldDB" id="A0A3A4ZCC2"/>
<evidence type="ECO:0000313" key="1">
    <source>
        <dbReference type="EMBL" id="RJR26905.1"/>
    </source>
</evidence>
<name>A0A3A4ZCC2_UNCKA</name>
<comment type="caution">
    <text evidence="1">The sequence shown here is derived from an EMBL/GenBank/DDBJ whole genome shotgun (WGS) entry which is preliminary data.</text>
</comment>
<proteinExistence type="predicted"/>
<accession>A0A3A4ZCC2</accession>
<evidence type="ECO:0008006" key="3">
    <source>
        <dbReference type="Google" id="ProtNLM"/>
    </source>
</evidence>
<evidence type="ECO:0000313" key="2">
    <source>
        <dbReference type="Proteomes" id="UP000265540"/>
    </source>
</evidence>
<reference evidence="1 2" key="1">
    <citation type="journal article" date="2017" name="ISME J.">
        <title>Energy and carbon metabolisms in a deep terrestrial subsurface fluid microbial community.</title>
        <authorList>
            <person name="Momper L."/>
            <person name="Jungbluth S.P."/>
            <person name="Lee M.D."/>
            <person name="Amend J.P."/>
        </authorList>
    </citation>
    <scope>NUCLEOTIDE SEQUENCE [LARGE SCALE GENOMIC DNA]</scope>
    <source>
        <strain evidence="1">SURF_46</strain>
    </source>
</reference>